<dbReference type="InterPro" id="IPR012336">
    <property type="entry name" value="Thioredoxin-like_fold"/>
</dbReference>
<gene>
    <name evidence="8" type="ORF">GCM10009111_13080</name>
</gene>
<evidence type="ECO:0000256" key="1">
    <source>
        <dbReference type="ARBA" id="ARBA00005791"/>
    </source>
</evidence>
<dbReference type="InterPro" id="IPR036249">
    <property type="entry name" value="Thioredoxin-like_sf"/>
</dbReference>
<dbReference type="EMBL" id="BAAAFA010000004">
    <property type="protein sequence ID" value="GAA0815164.1"/>
    <property type="molecule type" value="Genomic_DNA"/>
</dbReference>
<dbReference type="Gene3D" id="1.10.40.80">
    <property type="match status" value="1"/>
</dbReference>
<comment type="caution">
    <text evidence="8">The sequence shown here is derived from an EMBL/GenBank/DDBJ whole genome shotgun (WGS) entry which is preliminary data.</text>
</comment>
<evidence type="ECO:0000256" key="2">
    <source>
        <dbReference type="ARBA" id="ARBA00022729"/>
    </source>
</evidence>
<dbReference type="PANTHER" id="PTHR13887:SF14">
    <property type="entry name" value="DISULFIDE BOND FORMATION PROTEIN D"/>
    <property type="match status" value="1"/>
</dbReference>
<feature type="chain" id="PRO_5045310823" evidence="6">
    <location>
        <begin position="21"/>
        <end position="237"/>
    </location>
</feature>
<keyword evidence="3" id="KW-0560">Oxidoreductase</keyword>
<keyword evidence="5" id="KW-0676">Redox-active center</keyword>
<proteinExistence type="inferred from homology"/>
<evidence type="ECO:0000313" key="8">
    <source>
        <dbReference type="EMBL" id="GAA0815164.1"/>
    </source>
</evidence>
<dbReference type="RefSeq" id="WP_343816446.1">
    <property type="nucleotide sequence ID" value="NZ_BAAAFA010000004.1"/>
</dbReference>
<accession>A0ABN1L655</accession>
<evidence type="ECO:0000256" key="5">
    <source>
        <dbReference type="ARBA" id="ARBA00023284"/>
    </source>
</evidence>
<dbReference type="PROSITE" id="PS51352">
    <property type="entry name" value="THIOREDOXIN_2"/>
    <property type="match status" value="1"/>
</dbReference>
<dbReference type="PROSITE" id="PS51257">
    <property type="entry name" value="PROKAR_LIPOPROTEIN"/>
    <property type="match status" value="1"/>
</dbReference>
<feature type="signal peptide" evidence="6">
    <location>
        <begin position="1"/>
        <end position="20"/>
    </location>
</feature>
<dbReference type="Proteomes" id="UP001500021">
    <property type="component" value="Unassembled WGS sequence"/>
</dbReference>
<evidence type="ECO:0000256" key="6">
    <source>
        <dbReference type="SAM" id="SignalP"/>
    </source>
</evidence>
<keyword evidence="9" id="KW-1185">Reference proteome</keyword>
<protein>
    <submittedName>
        <fullName evidence="8">Thioredoxin domain-containing protein</fullName>
    </submittedName>
</protein>
<organism evidence="8 9">
    <name type="scientific">Colwellia asteriadis</name>
    <dbReference type="NCBI Taxonomy" id="517723"/>
    <lineage>
        <taxon>Bacteria</taxon>
        <taxon>Pseudomonadati</taxon>
        <taxon>Pseudomonadota</taxon>
        <taxon>Gammaproteobacteria</taxon>
        <taxon>Alteromonadales</taxon>
        <taxon>Colwelliaceae</taxon>
        <taxon>Colwellia</taxon>
    </lineage>
</organism>
<dbReference type="InterPro" id="IPR013766">
    <property type="entry name" value="Thioredoxin_domain"/>
</dbReference>
<evidence type="ECO:0000256" key="4">
    <source>
        <dbReference type="ARBA" id="ARBA00023157"/>
    </source>
</evidence>
<keyword evidence="2 6" id="KW-0732">Signal</keyword>
<evidence type="ECO:0000259" key="7">
    <source>
        <dbReference type="PROSITE" id="PS51352"/>
    </source>
</evidence>
<dbReference type="Pfam" id="PF13462">
    <property type="entry name" value="Thioredoxin_4"/>
    <property type="match status" value="1"/>
</dbReference>
<keyword evidence="4" id="KW-1015">Disulfide bond</keyword>
<sequence>MKKLMIIALAVLLSACQTTSNDNEINELKAQIKELKHIQALVAQKVGLGELVRPDEISIADGQRVGDDSASIVLLEFTDLHCPFCARYHKNIWPQLKADYVDTGKVQFVGKELPLANIHPRAAYAAVTLRCAAAQGAYTDAKNFLFEKGAQFSSSDLETIVSDNNLDKDVFDACLKDVSVHNKITSSLHEAKKLGFASTPTFVIGKRQGNVITDYEIVNGTGSVESFTAIFDKLLAK</sequence>
<evidence type="ECO:0000313" key="9">
    <source>
        <dbReference type="Proteomes" id="UP001500021"/>
    </source>
</evidence>
<comment type="similarity">
    <text evidence="1">Belongs to the thioredoxin family. DsbA subfamily.</text>
</comment>
<dbReference type="Gene3D" id="3.40.30.10">
    <property type="entry name" value="Glutaredoxin"/>
    <property type="match status" value="1"/>
</dbReference>
<dbReference type="SUPFAM" id="SSF52833">
    <property type="entry name" value="Thioredoxin-like"/>
    <property type="match status" value="1"/>
</dbReference>
<dbReference type="PANTHER" id="PTHR13887">
    <property type="entry name" value="GLUTATHIONE S-TRANSFERASE KAPPA"/>
    <property type="match status" value="1"/>
</dbReference>
<reference evidence="8 9" key="1">
    <citation type="journal article" date="2019" name="Int. J. Syst. Evol. Microbiol.">
        <title>The Global Catalogue of Microorganisms (GCM) 10K type strain sequencing project: providing services to taxonomists for standard genome sequencing and annotation.</title>
        <authorList>
            <consortium name="The Broad Institute Genomics Platform"/>
            <consortium name="The Broad Institute Genome Sequencing Center for Infectious Disease"/>
            <person name="Wu L."/>
            <person name="Ma J."/>
        </authorList>
    </citation>
    <scope>NUCLEOTIDE SEQUENCE [LARGE SCALE GENOMIC DNA]</scope>
    <source>
        <strain evidence="8 9">JCM 15608</strain>
    </source>
</reference>
<evidence type="ECO:0000256" key="3">
    <source>
        <dbReference type="ARBA" id="ARBA00023002"/>
    </source>
</evidence>
<feature type="domain" description="Thioredoxin" evidence="7">
    <location>
        <begin position="32"/>
        <end position="236"/>
    </location>
</feature>
<name>A0ABN1L655_9GAMM</name>